<dbReference type="RefSeq" id="WP_013783393.1">
    <property type="nucleotide sequence ID" value="NC_015554.1"/>
</dbReference>
<dbReference type="HOGENOM" id="CLU_2165646_0_0_6"/>
<reference evidence="1 2" key="1">
    <citation type="journal article" date="2011" name="J. Bacteriol.">
        <title>Complete genome sequence of the polycyclic aromatic hydrocarbon-degrading bacterium Alteromonas sp. strain SN2.</title>
        <authorList>
            <person name="Jin H.M."/>
            <person name="Jeong H."/>
            <person name="Moon E.J."/>
            <person name="Math R.K."/>
            <person name="Lee K."/>
            <person name="Kim H.J."/>
            <person name="Jeon C.O."/>
            <person name="Oh T.K."/>
            <person name="Kim J.F."/>
        </authorList>
    </citation>
    <scope>NUCLEOTIDE SEQUENCE [LARGE SCALE GENOMIC DNA]</scope>
    <source>
        <strain evidence="2">JCM 17741 / KACC 18427 / KCTC 11700BP / SN2</strain>
    </source>
</reference>
<dbReference type="EMBL" id="CP002339">
    <property type="protein sequence ID" value="AEF02452.1"/>
    <property type="molecule type" value="Genomic_DNA"/>
</dbReference>
<dbReference type="KEGG" id="alt:ambt_04510"/>
<organism evidence="1 2">
    <name type="scientific">Alteromonas naphthalenivorans</name>
    <dbReference type="NCBI Taxonomy" id="715451"/>
    <lineage>
        <taxon>Bacteria</taxon>
        <taxon>Pseudomonadati</taxon>
        <taxon>Pseudomonadota</taxon>
        <taxon>Gammaproteobacteria</taxon>
        <taxon>Alteromonadales</taxon>
        <taxon>Alteromonadaceae</taxon>
        <taxon>Alteromonas/Salinimonas group</taxon>
        <taxon>Alteromonas</taxon>
    </lineage>
</organism>
<proteinExistence type="predicted"/>
<name>F5ZB17_ALTNA</name>
<protein>
    <submittedName>
        <fullName evidence="1">Uncharacterized protein</fullName>
    </submittedName>
</protein>
<sequence>MPPSDAKHVEIGEGYYYRYTPEAIAFDSNTNRKLNIEFSPALNDRYAFRWVTATSPGDVTLEDKTDASIHIGVDDGDDVADDIYIEVWVLDTQTGERFMCDPQIINRKPV</sequence>
<keyword evidence="2" id="KW-1185">Reference proteome</keyword>
<accession>F5ZB17</accession>
<gene>
    <name evidence="1" type="ordered locus">ambt_04510</name>
</gene>
<evidence type="ECO:0000313" key="2">
    <source>
        <dbReference type="Proteomes" id="UP000000683"/>
    </source>
</evidence>
<dbReference type="Proteomes" id="UP000000683">
    <property type="component" value="Chromosome"/>
</dbReference>
<dbReference type="AlphaFoldDB" id="F5ZB17"/>
<dbReference type="OrthoDB" id="6402108at2"/>
<evidence type="ECO:0000313" key="1">
    <source>
        <dbReference type="EMBL" id="AEF02452.1"/>
    </source>
</evidence>